<feature type="region of interest" description="Disordered" evidence="1">
    <location>
        <begin position="34"/>
        <end position="59"/>
    </location>
</feature>
<feature type="region of interest" description="Disordered" evidence="1">
    <location>
        <begin position="73"/>
        <end position="93"/>
    </location>
</feature>
<sequence length="142" mass="14923">MAELTSRLAFLADLLANLASACLSEAGIEKRRQSSSLRNSCLRPNGQPEAGLSPLSPPLSMANAANTASIVLTASSDPPPLSGTDPVSTEPSTLASSSEFTAIFRPLLAPCLSRLIAVAEGPHLRQVLADWFIHFASELHCL</sequence>
<evidence type="ECO:0000313" key="4">
    <source>
        <dbReference type="Proteomes" id="UP000784294"/>
    </source>
</evidence>
<feature type="signal peptide" evidence="2">
    <location>
        <begin position="1"/>
        <end position="21"/>
    </location>
</feature>
<comment type="caution">
    <text evidence="3">The sequence shown here is derived from an EMBL/GenBank/DDBJ whole genome shotgun (WGS) entry which is preliminary data.</text>
</comment>
<organism evidence="3 4">
    <name type="scientific">Protopolystoma xenopodis</name>
    <dbReference type="NCBI Taxonomy" id="117903"/>
    <lineage>
        <taxon>Eukaryota</taxon>
        <taxon>Metazoa</taxon>
        <taxon>Spiralia</taxon>
        <taxon>Lophotrochozoa</taxon>
        <taxon>Platyhelminthes</taxon>
        <taxon>Monogenea</taxon>
        <taxon>Polyopisthocotylea</taxon>
        <taxon>Polystomatidea</taxon>
        <taxon>Polystomatidae</taxon>
        <taxon>Protopolystoma</taxon>
    </lineage>
</organism>
<evidence type="ECO:0000313" key="3">
    <source>
        <dbReference type="EMBL" id="VEL12803.1"/>
    </source>
</evidence>
<name>A0A3S5CJ97_9PLAT</name>
<gene>
    <name evidence="3" type="ORF">PXEA_LOCUS6243</name>
</gene>
<feature type="chain" id="PRO_5018669126" evidence="2">
    <location>
        <begin position="22"/>
        <end position="142"/>
    </location>
</feature>
<protein>
    <submittedName>
        <fullName evidence="3">Uncharacterized protein</fullName>
    </submittedName>
</protein>
<accession>A0A3S5CJ97</accession>
<dbReference type="Proteomes" id="UP000784294">
    <property type="component" value="Unassembled WGS sequence"/>
</dbReference>
<proteinExistence type="predicted"/>
<dbReference type="EMBL" id="CAAALY010015881">
    <property type="protein sequence ID" value="VEL12803.1"/>
    <property type="molecule type" value="Genomic_DNA"/>
</dbReference>
<keyword evidence="2" id="KW-0732">Signal</keyword>
<evidence type="ECO:0000256" key="1">
    <source>
        <dbReference type="SAM" id="MobiDB-lite"/>
    </source>
</evidence>
<reference evidence="3" key="1">
    <citation type="submission" date="2018-11" db="EMBL/GenBank/DDBJ databases">
        <authorList>
            <consortium name="Pathogen Informatics"/>
        </authorList>
    </citation>
    <scope>NUCLEOTIDE SEQUENCE</scope>
</reference>
<evidence type="ECO:0000256" key="2">
    <source>
        <dbReference type="SAM" id="SignalP"/>
    </source>
</evidence>
<keyword evidence="4" id="KW-1185">Reference proteome</keyword>
<dbReference type="AlphaFoldDB" id="A0A3S5CJ97"/>